<dbReference type="PROSITE" id="PS00617">
    <property type="entry name" value="RECF_1"/>
    <property type="match status" value="1"/>
</dbReference>
<evidence type="ECO:0000256" key="2">
    <source>
        <dbReference type="ARBA" id="ARBA00008016"/>
    </source>
</evidence>
<sequence>MIINKLILENYRNYTSLDINFSENINLIVGDNAQGKTNLIEAIYYLAIGKTFRGAKDKELIYFKQDFFRIKGQINTIRSNRSNELDIYYDQKKNKLLKINGVKYKKISSLFGYLHVIIFSPEDLKIIKEGPSERRRYIDIEISQLDRLYYDDLKNYYKVLTQRNNLLKEIKFKKQNKDLLELWDNQLISYGSRIIQKRMEFLKKLVPLANKIQKIITNDKESLNITYSSLVLKRATLDLGEIETVFRNSLQEITHEEIKRASSLMGPHRDDLTFYINNQELKNYGSQGQQRTAVLSLKLAEIQLFFLINGEYPVLLLDDVMSELDDSRREYLLNLIKEKNIQTFVTGANIEMINQKIEKSKIFLIEKGKIKQN</sequence>
<dbReference type="InterPro" id="IPR001238">
    <property type="entry name" value="DNA-binding_RecF"/>
</dbReference>
<comment type="similarity">
    <text evidence="2 12 13">Belongs to the RecF family.</text>
</comment>
<dbReference type="CDD" id="cd03242">
    <property type="entry name" value="ABC_RecF"/>
    <property type="match status" value="1"/>
</dbReference>
<feature type="domain" description="RecF/RecN/SMC N-terminal" evidence="14">
    <location>
        <begin position="3"/>
        <end position="369"/>
    </location>
</feature>
<accession>A0A1W1V2E2</accession>
<comment type="function">
    <text evidence="12 13">The RecF protein is involved in DNA metabolism; it is required for DNA replication and normal SOS inducibility. RecF binds preferentially to single-stranded, linear DNA. It also seems to bind ATP.</text>
</comment>
<name>A0A1W1V2E2_DESTI</name>
<dbReference type="Gene3D" id="1.20.1050.90">
    <property type="entry name" value="RecF/RecN/SMC, N-terminal domain"/>
    <property type="match status" value="1"/>
</dbReference>
<dbReference type="GO" id="GO:0006260">
    <property type="term" value="P:DNA replication"/>
    <property type="evidence" value="ECO:0007669"/>
    <property type="project" value="UniProtKB-UniRule"/>
</dbReference>
<dbReference type="PROSITE" id="PS00618">
    <property type="entry name" value="RECF_2"/>
    <property type="match status" value="1"/>
</dbReference>
<keyword evidence="9 12" id="KW-0238">DNA-binding</keyword>
<keyword evidence="6 12" id="KW-0547">Nucleotide-binding</keyword>
<dbReference type="EMBL" id="FWWT01000014">
    <property type="protein sequence ID" value="SMB87492.1"/>
    <property type="molecule type" value="Genomic_DNA"/>
</dbReference>
<organism evidence="15 16">
    <name type="scientific">Desulfonispora thiosulfatigenes DSM 11270</name>
    <dbReference type="NCBI Taxonomy" id="656914"/>
    <lineage>
        <taxon>Bacteria</taxon>
        <taxon>Bacillati</taxon>
        <taxon>Bacillota</taxon>
        <taxon>Clostridia</taxon>
        <taxon>Eubacteriales</taxon>
        <taxon>Peptococcaceae</taxon>
        <taxon>Desulfonispora</taxon>
    </lineage>
</organism>
<dbReference type="Proteomes" id="UP000192731">
    <property type="component" value="Unassembled WGS sequence"/>
</dbReference>
<protein>
    <recommendedName>
        <fullName evidence="3 12">DNA replication and repair protein RecF</fullName>
    </recommendedName>
</protein>
<dbReference type="SUPFAM" id="SSF52540">
    <property type="entry name" value="P-loop containing nucleoside triphosphate hydrolases"/>
    <property type="match status" value="1"/>
</dbReference>
<dbReference type="GO" id="GO:0005737">
    <property type="term" value="C:cytoplasm"/>
    <property type="evidence" value="ECO:0007669"/>
    <property type="project" value="UniProtKB-SubCell"/>
</dbReference>
<keyword evidence="16" id="KW-1185">Reference proteome</keyword>
<evidence type="ECO:0000256" key="1">
    <source>
        <dbReference type="ARBA" id="ARBA00004496"/>
    </source>
</evidence>
<proteinExistence type="inferred from homology"/>
<dbReference type="GO" id="GO:0006302">
    <property type="term" value="P:double-strand break repair"/>
    <property type="evidence" value="ECO:0007669"/>
    <property type="project" value="TreeGrafter"/>
</dbReference>
<dbReference type="GO" id="GO:0003697">
    <property type="term" value="F:single-stranded DNA binding"/>
    <property type="evidence" value="ECO:0007669"/>
    <property type="project" value="UniProtKB-UniRule"/>
</dbReference>
<comment type="subcellular location">
    <subcellularLocation>
        <location evidence="1 12 13">Cytoplasm</location>
    </subcellularLocation>
</comment>
<dbReference type="AlphaFoldDB" id="A0A1W1V2E2"/>
<dbReference type="GO" id="GO:0009432">
    <property type="term" value="P:SOS response"/>
    <property type="evidence" value="ECO:0007669"/>
    <property type="project" value="UniProtKB-UniRule"/>
</dbReference>
<evidence type="ECO:0000256" key="7">
    <source>
        <dbReference type="ARBA" id="ARBA00022763"/>
    </source>
</evidence>
<dbReference type="Gene3D" id="3.40.50.300">
    <property type="entry name" value="P-loop containing nucleotide triphosphate hydrolases"/>
    <property type="match status" value="1"/>
</dbReference>
<evidence type="ECO:0000259" key="14">
    <source>
        <dbReference type="Pfam" id="PF02463"/>
    </source>
</evidence>
<dbReference type="RefSeq" id="WP_159446269.1">
    <property type="nucleotide sequence ID" value="NZ_FWWT01000014.1"/>
</dbReference>
<dbReference type="PANTHER" id="PTHR32182">
    <property type="entry name" value="DNA REPLICATION AND REPAIR PROTEIN RECF"/>
    <property type="match status" value="1"/>
</dbReference>
<gene>
    <name evidence="12" type="primary">recF</name>
    <name evidence="15" type="ORF">SAMN00017405_1705</name>
</gene>
<dbReference type="PANTHER" id="PTHR32182:SF0">
    <property type="entry name" value="DNA REPLICATION AND REPAIR PROTEIN RECF"/>
    <property type="match status" value="1"/>
</dbReference>
<evidence type="ECO:0000256" key="3">
    <source>
        <dbReference type="ARBA" id="ARBA00020170"/>
    </source>
</evidence>
<keyword evidence="10 12" id="KW-0234">DNA repair</keyword>
<keyword evidence="5 12" id="KW-0235">DNA replication</keyword>
<dbReference type="NCBIfam" id="TIGR00611">
    <property type="entry name" value="recf"/>
    <property type="match status" value="1"/>
</dbReference>
<evidence type="ECO:0000256" key="6">
    <source>
        <dbReference type="ARBA" id="ARBA00022741"/>
    </source>
</evidence>
<dbReference type="InterPro" id="IPR003395">
    <property type="entry name" value="RecF/RecN/SMC_N"/>
</dbReference>
<evidence type="ECO:0000256" key="4">
    <source>
        <dbReference type="ARBA" id="ARBA00022490"/>
    </source>
</evidence>
<dbReference type="OrthoDB" id="9803889at2"/>
<evidence type="ECO:0000256" key="12">
    <source>
        <dbReference type="HAMAP-Rule" id="MF_00365"/>
    </source>
</evidence>
<evidence type="ECO:0000313" key="15">
    <source>
        <dbReference type="EMBL" id="SMB87492.1"/>
    </source>
</evidence>
<evidence type="ECO:0000256" key="10">
    <source>
        <dbReference type="ARBA" id="ARBA00023204"/>
    </source>
</evidence>
<dbReference type="GO" id="GO:0000731">
    <property type="term" value="P:DNA synthesis involved in DNA repair"/>
    <property type="evidence" value="ECO:0007669"/>
    <property type="project" value="TreeGrafter"/>
</dbReference>
<feature type="binding site" evidence="12">
    <location>
        <begin position="30"/>
        <end position="37"/>
    </location>
    <ligand>
        <name>ATP</name>
        <dbReference type="ChEBI" id="CHEBI:30616"/>
    </ligand>
</feature>
<dbReference type="Pfam" id="PF02463">
    <property type="entry name" value="SMC_N"/>
    <property type="match status" value="1"/>
</dbReference>
<keyword evidence="7 12" id="KW-0227">DNA damage</keyword>
<dbReference type="InterPro" id="IPR027417">
    <property type="entry name" value="P-loop_NTPase"/>
</dbReference>
<dbReference type="InterPro" id="IPR018078">
    <property type="entry name" value="DNA-binding_RecF_CS"/>
</dbReference>
<dbReference type="HAMAP" id="MF_00365">
    <property type="entry name" value="RecF"/>
    <property type="match status" value="1"/>
</dbReference>
<dbReference type="GO" id="GO:0005524">
    <property type="term" value="F:ATP binding"/>
    <property type="evidence" value="ECO:0007669"/>
    <property type="project" value="UniProtKB-UniRule"/>
</dbReference>
<keyword evidence="8 12" id="KW-0067">ATP-binding</keyword>
<evidence type="ECO:0000313" key="16">
    <source>
        <dbReference type="Proteomes" id="UP000192731"/>
    </source>
</evidence>
<evidence type="ECO:0000256" key="5">
    <source>
        <dbReference type="ARBA" id="ARBA00022705"/>
    </source>
</evidence>
<reference evidence="15 16" key="1">
    <citation type="submission" date="2017-04" db="EMBL/GenBank/DDBJ databases">
        <authorList>
            <person name="Afonso C.L."/>
            <person name="Miller P.J."/>
            <person name="Scott M.A."/>
            <person name="Spackman E."/>
            <person name="Goraichik I."/>
            <person name="Dimitrov K.M."/>
            <person name="Suarez D.L."/>
            <person name="Swayne D.E."/>
        </authorList>
    </citation>
    <scope>NUCLEOTIDE SEQUENCE [LARGE SCALE GENOMIC DNA]</scope>
    <source>
        <strain evidence="15 16">DSM 11270</strain>
    </source>
</reference>
<evidence type="ECO:0000256" key="9">
    <source>
        <dbReference type="ARBA" id="ARBA00023125"/>
    </source>
</evidence>
<dbReference type="STRING" id="656914.SAMN00017405_1705"/>
<evidence type="ECO:0000256" key="11">
    <source>
        <dbReference type="ARBA" id="ARBA00023236"/>
    </source>
</evidence>
<dbReference type="InterPro" id="IPR042174">
    <property type="entry name" value="RecF_2"/>
</dbReference>
<evidence type="ECO:0000256" key="13">
    <source>
        <dbReference type="RuleBase" id="RU000578"/>
    </source>
</evidence>
<keyword evidence="11 12" id="KW-0742">SOS response</keyword>
<evidence type="ECO:0000256" key="8">
    <source>
        <dbReference type="ARBA" id="ARBA00022840"/>
    </source>
</evidence>
<keyword evidence="4 12" id="KW-0963">Cytoplasm</keyword>